<evidence type="ECO:0000313" key="11">
    <source>
        <dbReference type="EMBL" id="GAF44649.1"/>
    </source>
</evidence>
<dbReference type="CDD" id="cd17502">
    <property type="entry name" value="MFS_Azr1_MDR_like"/>
    <property type="match status" value="1"/>
</dbReference>
<feature type="domain" description="Major facilitator superfamily (MFS) profile" evidence="10">
    <location>
        <begin position="19"/>
        <end position="466"/>
    </location>
</feature>
<evidence type="ECO:0000259" key="10">
    <source>
        <dbReference type="PROSITE" id="PS50850"/>
    </source>
</evidence>
<keyword evidence="7 9" id="KW-0472">Membrane</keyword>
<dbReference type="Gene3D" id="1.20.1720.10">
    <property type="entry name" value="Multidrug resistance protein D"/>
    <property type="match status" value="1"/>
</dbReference>
<feature type="transmembrane region" description="Helical" evidence="9">
    <location>
        <begin position="20"/>
        <end position="42"/>
    </location>
</feature>
<reference evidence="11 12" key="1">
    <citation type="submission" date="2014-02" db="EMBL/GenBank/DDBJ databases">
        <title>Whole genome shotgun sequence of Rhodococcus wratislaviensis NBRC 100605.</title>
        <authorList>
            <person name="Hosoyama A."/>
            <person name="Tsuchikane K."/>
            <person name="Yoshida I."/>
            <person name="Ohji S."/>
            <person name="Ichikawa N."/>
            <person name="Yamazoe A."/>
            <person name="Fujita N."/>
        </authorList>
    </citation>
    <scope>NUCLEOTIDE SEQUENCE [LARGE SCALE GENOMIC DNA]</scope>
    <source>
        <strain evidence="11 12">NBRC 100605</strain>
    </source>
</reference>
<dbReference type="InterPro" id="IPR020846">
    <property type="entry name" value="MFS_dom"/>
</dbReference>
<dbReference type="Proteomes" id="UP000019491">
    <property type="component" value="Unassembled WGS sequence"/>
</dbReference>
<protein>
    <submittedName>
        <fullName evidence="11">Putative drug resistance transporter</fullName>
    </submittedName>
</protein>
<evidence type="ECO:0000256" key="8">
    <source>
        <dbReference type="SAM" id="MobiDB-lite"/>
    </source>
</evidence>
<dbReference type="InterPro" id="IPR036259">
    <property type="entry name" value="MFS_trans_sf"/>
</dbReference>
<feature type="transmembrane region" description="Helical" evidence="9">
    <location>
        <begin position="84"/>
        <end position="105"/>
    </location>
</feature>
<evidence type="ECO:0000313" key="12">
    <source>
        <dbReference type="Proteomes" id="UP000019491"/>
    </source>
</evidence>
<evidence type="ECO:0000256" key="9">
    <source>
        <dbReference type="SAM" id="Phobius"/>
    </source>
</evidence>
<dbReference type="AlphaFoldDB" id="X0PPI9"/>
<dbReference type="Gene3D" id="1.20.1250.20">
    <property type="entry name" value="MFS general substrate transporter like domains"/>
    <property type="match status" value="1"/>
</dbReference>
<dbReference type="SUPFAM" id="SSF103473">
    <property type="entry name" value="MFS general substrate transporter"/>
    <property type="match status" value="1"/>
</dbReference>
<comment type="subcellular location">
    <subcellularLocation>
        <location evidence="1">Cell inner membrane</location>
        <topology evidence="1">Multi-pass membrane protein</topology>
    </subcellularLocation>
</comment>
<dbReference type="GO" id="GO:0022857">
    <property type="term" value="F:transmembrane transporter activity"/>
    <property type="evidence" value="ECO:0007669"/>
    <property type="project" value="InterPro"/>
</dbReference>
<feature type="transmembrane region" description="Helical" evidence="9">
    <location>
        <begin position="333"/>
        <end position="356"/>
    </location>
</feature>
<feature type="transmembrane region" description="Helical" evidence="9">
    <location>
        <begin position="54"/>
        <end position="72"/>
    </location>
</feature>
<keyword evidence="5 9" id="KW-0812">Transmembrane</keyword>
<dbReference type="PANTHER" id="PTHR23501">
    <property type="entry name" value="MAJOR FACILITATOR SUPERFAMILY"/>
    <property type="match status" value="1"/>
</dbReference>
<evidence type="ECO:0000256" key="4">
    <source>
        <dbReference type="ARBA" id="ARBA00022475"/>
    </source>
</evidence>
<keyword evidence="3" id="KW-0813">Transport</keyword>
<gene>
    <name evidence="11" type="ORF">RW1_014_01120</name>
</gene>
<feature type="region of interest" description="Disordered" evidence="8">
    <location>
        <begin position="466"/>
        <end position="485"/>
    </location>
</feature>
<keyword evidence="12" id="KW-1185">Reference proteome</keyword>
<feature type="transmembrane region" description="Helical" evidence="9">
    <location>
        <begin position="144"/>
        <end position="164"/>
    </location>
</feature>
<comment type="caution">
    <text evidence="11">The sequence shown here is derived from an EMBL/GenBank/DDBJ whole genome shotgun (WGS) entry which is preliminary data.</text>
</comment>
<sequence length="485" mass="50290">MATDTTPVDVGFRSERGPILVSLMLTTSLVALDATIISTAVFTIVGDLGGFSQFPWLFSIYLLTQAVSVPIYGKLADIFGRKPVMLLGIALFGVGSVLCGIAWSMPALIAFRAVQGLGAGAVQPMSMTIAGDIYTLAERAKAQGYLASVWGMSAVVGPTLGGVFSEYLSWRWIFFVNIPLCLLAAVMLIRNFDEKQIRTKRSIDYAGAGILAVGATLLILGLLEGGQAWAWSSPISLGIFAAGFVFLVVFVLVERRAAEPVLPLWVFTRRVLAASSLVSLLVGAIVLGLTTYVPTFTQGVLGTGALVAGFALATLTIGWPIAASQSGRVYLRFGFRVTATAGSLLVVAGTALTLSLSIESAVWQVAICCFVIGGGMGLVASPTLIAAQSSVDWSERGVVTSTNMFARSIGSAVGVALFGALVNARLGGADNPAQGDLAGALHLVFVAALGAAVVLVVAAAAMPKSASAPEVEDERADVRPPAVKE</sequence>
<name>X0PPI9_RHOWR</name>
<feature type="transmembrane region" description="Helical" evidence="9">
    <location>
        <begin position="202"/>
        <end position="223"/>
    </location>
</feature>
<dbReference type="Pfam" id="PF07690">
    <property type="entry name" value="MFS_1"/>
    <property type="match status" value="1"/>
</dbReference>
<dbReference type="EMBL" id="BAWF01000014">
    <property type="protein sequence ID" value="GAF44649.1"/>
    <property type="molecule type" value="Genomic_DNA"/>
</dbReference>
<dbReference type="GO" id="GO:0005886">
    <property type="term" value="C:plasma membrane"/>
    <property type="evidence" value="ECO:0007669"/>
    <property type="project" value="UniProtKB-SubCell"/>
</dbReference>
<feature type="transmembrane region" description="Helical" evidence="9">
    <location>
        <begin position="229"/>
        <end position="252"/>
    </location>
</feature>
<feature type="compositionally biased region" description="Basic and acidic residues" evidence="8">
    <location>
        <begin position="476"/>
        <end position="485"/>
    </location>
</feature>
<accession>X0PPI9</accession>
<dbReference type="PROSITE" id="PS50850">
    <property type="entry name" value="MFS"/>
    <property type="match status" value="1"/>
</dbReference>
<dbReference type="InterPro" id="IPR011701">
    <property type="entry name" value="MFS"/>
</dbReference>
<keyword evidence="6 9" id="KW-1133">Transmembrane helix</keyword>
<dbReference type="PRINTS" id="PR01036">
    <property type="entry name" value="TCRTETB"/>
</dbReference>
<feature type="transmembrane region" description="Helical" evidence="9">
    <location>
        <begin position="117"/>
        <end position="137"/>
    </location>
</feature>
<dbReference type="RefSeq" id="WP_037230599.1">
    <property type="nucleotide sequence ID" value="NZ_BAWF01000014.1"/>
</dbReference>
<feature type="transmembrane region" description="Helical" evidence="9">
    <location>
        <begin position="170"/>
        <end position="190"/>
    </location>
</feature>
<evidence type="ECO:0000256" key="2">
    <source>
        <dbReference type="ARBA" id="ARBA00007520"/>
    </source>
</evidence>
<dbReference type="PANTHER" id="PTHR23501:SF191">
    <property type="entry name" value="VACUOLAR BASIC AMINO ACID TRANSPORTER 4"/>
    <property type="match status" value="1"/>
</dbReference>
<evidence type="ECO:0000256" key="5">
    <source>
        <dbReference type="ARBA" id="ARBA00022692"/>
    </source>
</evidence>
<keyword evidence="4" id="KW-1003">Cell membrane</keyword>
<evidence type="ECO:0000256" key="3">
    <source>
        <dbReference type="ARBA" id="ARBA00022448"/>
    </source>
</evidence>
<evidence type="ECO:0000256" key="6">
    <source>
        <dbReference type="ARBA" id="ARBA00022989"/>
    </source>
</evidence>
<evidence type="ECO:0000256" key="7">
    <source>
        <dbReference type="ARBA" id="ARBA00023136"/>
    </source>
</evidence>
<feature type="transmembrane region" description="Helical" evidence="9">
    <location>
        <begin position="408"/>
        <end position="428"/>
    </location>
</feature>
<feature type="transmembrane region" description="Helical" evidence="9">
    <location>
        <begin position="440"/>
        <end position="461"/>
    </location>
</feature>
<proteinExistence type="inferred from homology"/>
<dbReference type="FunFam" id="1.20.1720.10:FF:000004">
    <property type="entry name" value="EmrB/QacA family drug resistance transporter"/>
    <property type="match status" value="1"/>
</dbReference>
<comment type="similarity">
    <text evidence="2">Belongs to the major facilitator superfamily. TCR/Tet family.</text>
</comment>
<evidence type="ECO:0000256" key="1">
    <source>
        <dbReference type="ARBA" id="ARBA00004429"/>
    </source>
</evidence>
<organism evidence="11 12">
    <name type="scientific">Rhodococcus wratislaviensis NBRC 100605</name>
    <dbReference type="NCBI Taxonomy" id="1219028"/>
    <lineage>
        <taxon>Bacteria</taxon>
        <taxon>Bacillati</taxon>
        <taxon>Actinomycetota</taxon>
        <taxon>Actinomycetes</taxon>
        <taxon>Mycobacteriales</taxon>
        <taxon>Nocardiaceae</taxon>
        <taxon>Rhodococcus</taxon>
    </lineage>
</organism>
<dbReference type="OrthoDB" id="7375466at2"/>
<feature type="transmembrane region" description="Helical" evidence="9">
    <location>
        <begin position="299"/>
        <end position="321"/>
    </location>
</feature>
<feature type="transmembrane region" description="Helical" evidence="9">
    <location>
        <begin position="272"/>
        <end position="293"/>
    </location>
</feature>
<feature type="transmembrane region" description="Helical" evidence="9">
    <location>
        <begin position="362"/>
        <end position="387"/>
    </location>
</feature>